<evidence type="ECO:0000256" key="6">
    <source>
        <dbReference type="SAM" id="Phobius"/>
    </source>
</evidence>
<keyword evidence="4 6" id="KW-1133">Transmembrane helix</keyword>
<dbReference type="GO" id="GO:0015086">
    <property type="term" value="F:cadmium ion transmembrane transporter activity"/>
    <property type="evidence" value="ECO:0007669"/>
    <property type="project" value="TreeGrafter"/>
</dbReference>
<protein>
    <submittedName>
        <fullName evidence="7">Uncharacterized protein</fullName>
    </submittedName>
</protein>
<feature type="transmembrane region" description="Helical" evidence="6">
    <location>
        <begin position="170"/>
        <end position="189"/>
    </location>
</feature>
<dbReference type="GO" id="GO:0005886">
    <property type="term" value="C:plasma membrane"/>
    <property type="evidence" value="ECO:0007669"/>
    <property type="project" value="TreeGrafter"/>
</dbReference>
<organism evidence="7 8">
    <name type="scientific">Galdieria partita</name>
    <dbReference type="NCBI Taxonomy" id="83374"/>
    <lineage>
        <taxon>Eukaryota</taxon>
        <taxon>Rhodophyta</taxon>
        <taxon>Bangiophyceae</taxon>
        <taxon>Galdieriales</taxon>
        <taxon>Galdieriaceae</taxon>
        <taxon>Galdieria</taxon>
    </lineage>
</organism>
<evidence type="ECO:0000256" key="4">
    <source>
        <dbReference type="ARBA" id="ARBA00022989"/>
    </source>
</evidence>
<proteinExistence type="predicted"/>
<dbReference type="OrthoDB" id="409173at2759"/>
<feature type="transmembrane region" description="Helical" evidence="6">
    <location>
        <begin position="55"/>
        <end position="77"/>
    </location>
</feature>
<feature type="transmembrane region" description="Helical" evidence="6">
    <location>
        <begin position="139"/>
        <end position="164"/>
    </location>
</feature>
<reference evidence="7" key="2">
    <citation type="submission" date="2022-01" db="EMBL/GenBank/DDBJ databases">
        <authorList>
            <person name="Hirooka S."/>
            <person name="Miyagishima S.Y."/>
        </authorList>
    </citation>
    <scope>NUCLEOTIDE SEQUENCE</scope>
    <source>
        <strain evidence="7">NBRC 102759</strain>
    </source>
</reference>
<reference evidence="7" key="1">
    <citation type="journal article" date="2022" name="Proc. Natl. Acad. Sci. U.S.A.">
        <title>Life cycle and functional genomics of the unicellular red alga Galdieria for elucidating algal and plant evolution and industrial use.</title>
        <authorList>
            <person name="Hirooka S."/>
            <person name="Itabashi T."/>
            <person name="Ichinose T.M."/>
            <person name="Onuma R."/>
            <person name="Fujiwara T."/>
            <person name="Yamashita S."/>
            <person name="Jong L.W."/>
            <person name="Tomita R."/>
            <person name="Iwane A.H."/>
            <person name="Miyagishima S.Y."/>
        </authorList>
    </citation>
    <scope>NUCLEOTIDE SEQUENCE</scope>
    <source>
        <strain evidence="7">NBRC 102759</strain>
    </source>
</reference>
<feature type="transmembrane region" description="Helical" evidence="6">
    <location>
        <begin position="407"/>
        <end position="427"/>
    </location>
</feature>
<feature type="transmembrane region" description="Helical" evidence="6">
    <location>
        <begin position="447"/>
        <end position="465"/>
    </location>
</feature>
<keyword evidence="3 6" id="KW-0812">Transmembrane</keyword>
<evidence type="ECO:0000313" key="7">
    <source>
        <dbReference type="EMBL" id="GJQ12071.1"/>
    </source>
</evidence>
<feature type="transmembrane region" description="Helical" evidence="6">
    <location>
        <begin position="342"/>
        <end position="370"/>
    </location>
</feature>
<accession>A0A9C7UQU2</accession>
<keyword evidence="8" id="KW-1185">Reference proteome</keyword>
<feature type="transmembrane region" description="Helical" evidence="6">
    <location>
        <begin position="97"/>
        <end position="119"/>
    </location>
</feature>
<feature type="transmembrane region" description="Helical" evidence="6">
    <location>
        <begin position="279"/>
        <end position="309"/>
    </location>
</feature>
<keyword evidence="5 6" id="KW-0472">Membrane</keyword>
<evidence type="ECO:0000256" key="3">
    <source>
        <dbReference type="ARBA" id="ARBA00022692"/>
    </source>
</evidence>
<sequence length="521" mass="57641">MTENFTVAIIPAQDTVQNNGSCQLSRDLEFMERTYKDDEEKNTYVGKFRSFWKQIYSWLLGLLKFAGPGWMVCIGLIDAGNYEGDIQAGAGFQYKLIWVIWWSSVIEILVQILSIRLGLYSSLDLAQSCRKNYPPFVSYILWILMEAAMIANDLTQVIGFAIACEILFEMPLYAGILLSFVTTLLILSLQYWSIRYLELCVTLIILAMCTTFFIQWSMVQTNGAEMMKGWIIPTIPSGSSLVILSQIGSCIMPQCIFLQSSMVQTRKVESTKNDLHRAYVYNVIEFVFPMLLVFIANLAAVSLAAAGLYNNPKISVSYSDIGLSNICQLLQTAFPENSAGCILFGLSLLASSQSAVVSGTFAGQIVIEGFLNIRLPLWLRNLLTRLATIIPALIISILAGIEGSGLALLISSAILSATIPFAIIPLLKFTQSSKIMGSFRNPRYVSVFMWSIAIGLVIINVYLIVGAQGDYTLQSSLSDISITSIIGIIATVVIGILYIGFLAFLIWYPVVFDSDVHRVVI</sequence>
<keyword evidence="2" id="KW-0813">Transport</keyword>
<comment type="subcellular location">
    <subcellularLocation>
        <location evidence="1">Membrane</location>
        <topology evidence="1">Multi-pass membrane protein</topology>
    </subcellularLocation>
</comment>
<comment type="caution">
    <text evidence="7">The sequence shown here is derived from an EMBL/GenBank/DDBJ whole genome shotgun (WGS) entry which is preliminary data.</text>
</comment>
<dbReference type="Proteomes" id="UP001061958">
    <property type="component" value="Unassembled WGS sequence"/>
</dbReference>
<name>A0A9C7UQU2_9RHOD</name>
<dbReference type="GO" id="GO:0005384">
    <property type="term" value="F:manganese ion transmembrane transporter activity"/>
    <property type="evidence" value="ECO:0007669"/>
    <property type="project" value="TreeGrafter"/>
</dbReference>
<dbReference type="GO" id="GO:0034755">
    <property type="term" value="P:iron ion transmembrane transport"/>
    <property type="evidence" value="ECO:0007669"/>
    <property type="project" value="TreeGrafter"/>
</dbReference>
<evidence type="ECO:0000256" key="1">
    <source>
        <dbReference type="ARBA" id="ARBA00004141"/>
    </source>
</evidence>
<dbReference type="AlphaFoldDB" id="A0A9C7UQU2"/>
<dbReference type="InterPro" id="IPR001046">
    <property type="entry name" value="NRAMP_fam"/>
</dbReference>
<feature type="transmembrane region" description="Helical" evidence="6">
    <location>
        <begin position="196"/>
        <end position="218"/>
    </location>
</feature>
<evidence type="ECO:0000256" key="2">
    <source>
        <dbReference type="ARBA" id="ARBA00022448"/>
    </source>
</evidence>
<feature type="transmembrane region" description="Helical" evidence="6">
    <location>
        <begin position="382"/>
        <end position="401"/>
    </location>
</feature>
<dbReference type="Pfam" id="PF01566">
    <property type="entry name" value="Nramp"/>
    <property type="match status" value="1"/>
</dbReference>
<gene>
    <name evidence="7" type="ORF">GpartN1_g3862.t1</name>
</gene>
<dbReference type="PRINTS" id="PR00447">
    <property type="entry name" value="NATRESASSCMP"/>
</dbReference>
<dbReference type="PANTHER" id="PTHR11706:SF33">
    <property type="entry name" value="NATURAL RESISTANCE-ASSOCIATED MACROPHAGE PROTEIN 2"/>
    <property type="match status" value="1"/>
</dbReference>
<dbReference type="EMBL" id="BQMJ01000030">
    <property type="protein sequence ID" value="GJQ12071.1"/>
    <property type="molecule type" value="Genomic_DNA"/>
</dbReference>
<evidence type="ECO:0000256" key="5">
    <source>
        <dbReference type="ARBA" id="ARBA00023136"/>
    </source>
</evidence>
<dbReference type="PANTHER" id="PTHR11706">
    <property type="entry name" value="SOLUTE CARRIER PROTEIN FAMILY 11 MEMBER"/>
    <property type="match status" value="1"/>
</dbReference>
<feature type="transmembrane region" description="Helical" evidence="6">
    <location>
        <begin position="238"/>
        <end position="258"/>
    </location>
</feature>
<dbReference type="NCBIfam" id="NF037982">
    <property type="entry name" value="Nramp_1"/>
    <property type="match status" value="1"/>
</dbReference>
<dbReference type="NCBIfam" id="TIGR01197">
    <property type="entry name" value="nramp"/>
    <property type="match status" value="1"/>
</dbReference>
<feature type="transmembrane region" description="Helical" evidence="6">
    <location>
        <begin position="485"/>
        <end position="508"/>
    </location>
</feature>
<evidence type="ECO:0000313" key="8">
    <source>
        <dbReference type="Proteomes" id="UP001061958"/>
    </source>
</evidence>